<dbReference type="PANTHER" id="PTHR33280:SF1">
    <property type="entry name" value="LARGE RIBOSOMAL SUBUNIT PROTEIN BL31C"/>
    <property type="match status" value="1"/>
</dbReference>
<dbReference type="AlphaFoldDB" id="A0A388M9W3"/>
<dbReference type="PANTHER" id="PTHR33280">
    <property type="entry name" value="50S RIBOSOMAL PROTEIN L31, CHLOROPLASTIC"/>
    <property type="match status" value="1"/>
</dbReference>
<dbReference type="Gramene" id="GBG91249">
    <property type="protein sequence ID" value="GBG91249"/>
    <property type="gene ID" value="CBR_g52135"/>
</dbReference>
<dbReference type="SUPFAM" id="SSF143800">
    <property type="entry name" value="L28p-like"/>
    <property type="match status" value="1"/>
</dbReference>
<evidence type="ECO:0000313" key="6">
    <source>
        <dbReference type="Proteomes" id="UP000265515"/>
    </source>
</evidence>
<evidence type="ECO:0000256" key="4">
    <source>
        <dbReference type="RuleBase" id="RU000564"/>
    </source>
</evidence>
<evidence type="ECO:0000256" key="3">
    <source>
        <dbReference type="ARBA" id="ARBA00023274"/>
    </source>
</evidence>
<dbReference type="NCBIfam" id="NF001809">
    <property type="entry name" value="PRK00528.1"/>
    <property type="match status" value="1"/>
</dbReference>
<dbReference type="Gene3D" id="4.10.830.30">
    <property type="entry name" value="Ribosomal protein L31"/>
    <property type="match status" value="1"/>
</dbReference>
<dbReference type="GO" id="GO:0006412">
    <property type="term" value="P:translation"/>
    <property type="evidence" value="ECO:0007669"/>
    <property type="project" value="InterPro"/>
</dbReference>
<proteinExistence type="inferred from homology"/>
<dbReference type="NCBIfam" id="TIGR00105">
    <property type="entry name" value="L31"/>
    <property type="match status" value="1"/>
</dbReference>
<dbReference type="OMA" id="VYCNGEH"/>
<dbReference type="PRINTS" id="PR01249">
    <property type="entry name" value="RIBOSOMALL31"/>
</dbReference>
<keyword evidence="6" id="KW-1185">Reference proteome</keyword>
<dbReference type="EMBL" id="BFEA01000887">
    <property type="protein sequence ID" value="GBG91249.1"/>
    <property type="molecule type" value="Genomic_DNA"/>
</dbReference>
<evidence type="ECO:0000256" key="1">
    <source>
        <dbReference type="ARBA" id="ARBA00009296"/>
    </source>
</evidence>
<dbReference type="STRING" id="69332.A0A388M9W3"/>
<protein>
    <recommendedName>
        <fullName evidence="4">50S ribosomal protein L31</fullName>
    </recommendedName>
</protein>
<keyword evidence="2 4" id="KW-0689">Ribosomal protein</keyword>
<organism evidence="5 6">
    <name type="scientific">Chara braunii</name>
    <name type="common">Braun's stonewort</name>
    <dbReference type="NCBI Taxonomy" id="69332"/>
    <lineage>
        <taxon>Eukaryota</taxon>
        <taxon>Viridiplantae</taxon>
        <taxon>Streptophyta</taxon>
        <taxon>Charophyceae</taxon>
        <taxon>Charales</taxon>
        <taxon>Characeae</taxon>
        <taxon>Chara</taxon>
    </lineage>
</organism>
<dbReference type="GO" id="GO:0003735">
    <property type="term" value="F:structural constituent of ribosome"/>
    <property type="evidence" value="ECO:0007669"/>
    <property type="project" value="InterPro"/>
</dbReference>
<dbReference type="GO" id="GO:0005840">
    <property type="term" value="C:ribosome"/>
    <property type="evidence" value="ECO:0007669"/>
    <property type="project" value="UniProtKB-KW"/>
</dbReference>
<evidence type="ECO:0000256" key="2">
    <source>
        <dbReference type="ARBA" id="ARBA00022980"/>
    </source>
</evidence>
<keyword evidence="3 4" id="KW-0687">Ribonucleoprotein</keyword>
<accession>A0A388M9W3</accession>
<dbReference type="GO" id="GO:1990904">
    <property type="term" value="C:ribonucleoprotein complex"/>
    <property type="evidence" value="ECO:0007669"/>
    <property type="project" value="UniProtKB-KW"/>
</dbReference>
<name>A0A388M9W3_CHABU</name>
<comment type="caution">
    <text evidence="5">The sequence shown here is derived from an EMBL/GenBank/DDBJ whole genome shotgun (WGS) entry which is preliminary data.</text>
</comment>
<dbReference type="Pfam" id="PF01197">
    <property type="entry name" value="Ribosomal_L31"/>
    <property type="match status" value="1"/>
</dbReference>
<dbReference type="InterPro" id="IPR034704">
    <property type="entry name" value="Ribosomal_bL28/bL31-like_sf"/>
</dbReference>
<evidence type="ECO:0000313" key="5">
    <source>
        <dbReference type="EMBL" id="GBG91249.1"/>
    </source>
</evidence>
<comment type="similarity">
    <text evidence="1">Belongs to the bacterial ribosomal protein bL31 family. Type A subfamily.</text>
</comment>
<reference evidence="5 6" key="1">
    <citation type="journal article" date="2018" name="Cell">
        <title>The Chara Genome: Secondary Complexity and Implications for Plant Terrestrialization.</title>
        <authorList>
            <person name="Nishiyama T."/>
            <person name="Sakayama H."/>
            <person name="Vries J.D."/>
            <person name="Buschmann H."/>
            <person name="Saint-Marcoux D."/>
            <person name="Ullrich K.K."/>
            <person name="Haas F.B."/>
            <person name="Vanderstraeten L."/>
            <person name="Becker D."/>
            <person name="Lang D."/>
            <person name="Vosolsobe S."/>
            <person name="Rombauts S."/>
            <person name="Wilhelmsson P.K.I."/>
            <person name="Janitza P."/>
            <person name="Kern R."/>
            <person name="Heyl A."/>
            <person name="Rumpler F."/>
            <person name="Villalobos L.I.A.C."/>
            <person name="Clay J.M."/>
            <person name="Skokan R."/>
            <person name="Toyoda A."/>
            <person name="Suzuki Y."/>
            <person name="Kagoshima H."/>
            <person name="Schijlen E."/>
            <person name="Tajeshwar N."/>
            <person name="Catarino B."/>
            <person name="Hetherington A.J."/>
            <person name="Saltykova A."/>
            <person name="Bonnot C."/>
            <person name="Breuninger H."/>
            <person name="Symeonidi A."/>
            <person name="Radhakrishnan G.V."/>
            <person name="Van Nieuwerburgh F."/>
            <person name="Deforce D."/>
            <person name="Chang C."/>
            <person name="Karol K.G."/>
            <person name="Hedrich R."/>
            <person name="Ulvskov P."/>
            <person name="Glockner G."/>
            <person name="Delwiche C.F."/>
            <person name="Petrasek J."/>
            <person name="Van de Peer Y."/>
            <person name="Friml J."/>
            <person name="Beilby M."/>
            <person name="Dolan L."/>
            <person name="Kohara Y."/>
            <person name="Sugano S."/>
            <person name="Fujiyama A."/>
            <person name="Delaux P.-M."/>
            <person name="Quint M."/>
            <person name="TheiBen G."/>
            <person name="Hagemann M."/>
            <person name="Harholt J."/>
            <person name="Dunand C."/>
            <person name="Zachgo S."/>
            <person name="Langdale J."/>
            <person name="Maumus F."/>
            <person name="Straeten D.V.D."/>
            <person name="Gould S.B."/>
            <person name="Rensing S.A."/>
        </authorList>
    </citation>
    <scope>NUCLEOTIDE SEQUENCE [LARGE SCALE GENOMIC DNA]</scope>
    <source>
        <strain evidence="5 6">S276</strain>
    </source>
</reference>
<dbReference type="OrthoDB" id="793at2759"/>
<gene>
    <name evidence="5" type="ORF">CBR_g52135</name>
</gene>
<sequence length="143" mass="15534">MAAAVTACAGISSQAAAELGQTAHLGGAKSDEAFRVDRGDARVTCKKADIHPKYFKEAKVFCNGQYVMTTSGSQPEYRVEIWSGNHPFYQGSRAPLISDDRVDRFRKKYEGLGSLGQIPTLTKGEIIIEKKKKPAKGKGGKKK</sequence>
<dbReference type="Proteomes" id="UP000265515">
    <property type="component" value="Unassembled WGS sequence"/>
</dbReference>
<dbReference type="InterPro" id="IPR042105">
    <property type="entry name" value="Ribosomal_bL31_sf"/>
</dbReference>
<dbReference type="InterPro" id="IPR002150">
    <property type="entry name" value="Ribosomal_bL31"/>
</dbReference>